<name>X0T9W0_9ZZZZ</name>
<gene>
    <name evidence="1" type="ORF">S01H1_10591</name>
</gene>
<accession>X0T9W0</accession>
<reference evidence="1" key="1">
    <citation type="journal article" date="2014" name="Front. Microbiol.">
        <title>High frequency of phylogenetically diverse reductive dehalogenase-homologous genes in deep subseafloor sedimentary metagenomes.</title>
        <authorList>
            <person name="Kawai M."/>
            <person name="Futagami T."/>
            <person name="Toyoda A."/>
            <person name="Takaki Y."/>
            <person name="Nishi S."/>
            <person name="Hori S."/>
            <person name="Arai W."/>
            <person name="Tsubouchi T."/>
            <person name="Morono Y."/>
            <person name="Uchiyama I."/>
            <person name="Ito T."/>
            <person name="Fujiyama A."/>
            <person name="Inagaki F."/>
            <person name="Takami H."/>
        </authorList>
    </citation>
    <scope>NUCLEOTIDE SEQUENCE</scope>
    <source>
        <strain evidence="1">Expedition CK06-06</strain>
    </source>
</reference>
<proteinExistence type="predicted"/>
<feature type="non-terminal residue" evidence="1">
    <location>
        <position position="1"/>
    </location>
</feature>
<sequence>RFILSVSFVFRKPQGIVGGASLLVESGRRAGGR</sequence>
<evidence type="ECO:0000313" key="1">
    <source>
        <dbReference type="EMBL" id="GAF72870.1"/>
    </source>
</evidence>
<organism evidence="1">
    <name type="scientific">marine sediment metagenome</name>
    <dbReference type="NCBI Taxonomy" id="412755"/>
    <lineage>
        <taxon>unclassified sequences</taxon>
        <taxon>metagenomes</taxon>
        <taxon>ecological metagenomes</taxon>
    </lineage>
</organism>
<protein>
    <submittedName>
        <fullName evidence="1">Uncharacterized protein</fullName>
    </submittedName>
</protein>
<dbReference type="EMBL" id="BARS01005404">
    <property type="protein sequence ID" value="GAF72870.1"/>
    <property type="molecule type" value="Genomic_DNA"/>
</dbReference>
<comment type="caution">
    <text evidence="1">The sequence shown here is derived from an EMBL/GenBank/DDBJ whole genome shotgun (WGS) entry which is preliminary data.</text>
</comment>
<dbReference type="AlphaFoldDB" id="X0T9W0"/>